<organism evidence="1 2">
    <name type="scientific">Planomicrobium stackebrandtii</name>
    <dbReference type="NCBI Taxonomy" id="253160"/>
    <lineage>
        <taxon>Bacteria</taxon>
        <taxon>Bacillati</taxon>
        <taxon>Bacillota</taxon>
        <taxon>Bacilli</taxon>
        <taxon>Bacillales</taxon>
        <taxon>Caryophanaceae</taxon>
        <taxon>Planomicrobium</taxon>
    </lineage>
</organism>
<proteinExistence type="predicted"/>
<evidence type="ECO:0000313" key="2">
    <source>
        <dbReference type="Proteomes" id="UP001241988"/>
    </source>
</evidence>
<gene>
    <name evidence="1" type="ORF">QOZ98_001627</name>
</gene>
<evidence type="ECO:0000313" key="1">
    <source>
        <dbReference type="EMBL" id="MDQ0428800.1"/>
    </source>
</evidence>
<reference evidence="1 2" key="1">
    <citation type="submission" date="2023-07" db="EMBL/GenBank/DDBJ databases">
        <title>Genomic Encyclopedia of Type Strains, Phase IV (KMG-IV): sequencing the most valuable type-strain genomes for metagenomic binning, comparative biology and taxonomic classification.</title>
        <authorList>
            <person name="Goeker M."/>
        </authorList>
    </citation>
    <scope>NUCLEOTIDE SEQUENCE [LARGE SCALE GENOMIC DNA]</scope>
    <source>
        <strain evidence="1 2">DSM 16419</strain>
    </source>
</reference>
<dbReference type="RefSeq" id="WP_308786956.1">
    <property type="nucleotide sequence ID" value="NZ_JAUSWB010000004.1"/>
</dbReference>
<comment type="caution">
    <text evidence="1">The sequence shown here is derived from an EMBL/GenBank/DDBJ whole genome shotgun (WGS) entry which is preliminary data.</text>
</comment>
<accession>A0ABU0GW75</accession>
<protein>
    <submittedName>
        <fullName evidence="1">Uncharacterized protein</fullName>
    </submittedName>
</protein>
<keyword evidence="2" id="KW-1185">Reference proteome</keyword>
<dbReference type="Proteomes" id="UP001241988">
    <property type="component" value="Unassembled WGS sequence"/>
</dbReference>
<sequence>MDFLNAAYPQSTITKVLNNSGINLNGTIAMPWPGDQSILLDSTGNALGYMTQNQMGGVTVTDAHMGVQSVSAELPGGGQSIMDATYNQQAFTVENTAVADMTYTNDFQLESMSFDSSTGETAYYSSDMELLGITEQLGDSTQYNFNGSLNENSLPTLTDYVSGTFAHGSDAASVLGGELLMDFDMDSLDAGLGIFEWL</sequence>
<name>A0ABU0GW75_9BACL</name>
<dbReference type="EMBL" id="JAUSWB010000004">
    <property type="protein sequence ID" value="MDQ0428800.1"/>
    <property type="molecule type" value="Genomic_DNA"/>
</dbReference>